<dbReference type="RefSeq" id="WP_285672456.1">
    <property type="nucleotide sequence ID" value="NZ_BSYI01000022.1"/>
</dbReference>
<dbReference type="Pfam" id="PF06230">
    <property type="entry name" value="LpxI_C"/>
    <property type="match status" value="1"/>
</dbReference>
<organism evidence="3 4">
    <name type="scientific">Paralimibaculum aggregatum</name>
    <dbReference type="NCBI Taxonomy" id="3036245"/>
    <lineage>
        <taxon>Bacteria</taxon>
        <taxon>Pseudomonadati</taxon>
        <taxon>Pseudomonadota</taxon>
        <taxon>Alphaproteobacteria</taxon>
        <taxon>Rhodobacterales</taxon>
        <taxon>Paracoccaceae</taxon>
        <taxon>Paralimibaculum</taxon>
    </lineage>
</organism>
<evidence type="ECO:0000259" key="1">
    <source>
        <dbReference type="Pfam" id="PF06230"/>
    </source>
</evidence>
<evidence type="ECO:0000313" key="3">
    <source>
        <dbReference type="EMBL" id="GMG83663.1"/>
    </source>
</evidence>
<dbReference type="Gene3D" id="3.40.50.20">
    <property type="match status" value="1"/>
</dbReference>
<dbReference type="InterPro" id="IPR043167">
    <property type="entry name" value="LpxI_C_sf"/>
</dbReference>
<name>A0ABQ6LQW8_9RHOB</name>
<dbReference type="InterPro" id="IPR010415">
    <property type="entry name" value="LpxI_C"/>
</dbReference>
<sequence>MPSEAAAGNRGALAIIAGRGDLPRLIAEATRDAGRPYLVISFAEAPLDWVDDHPHEAHRFEKIGRMFRALKRAGCREVVFAGAMDRPRLRPWAFDAMALRVGSRVLRLLRQGDDAMLRGFGAIFEEEGIRLVAPADCIDGPALTAEPGVLGRLRPEARARGDVARAAEILRALGPVDVGQAAVVAGGVCLGVEAVEGTDALLARIAALPAAKRAHAPPPAGVLLKMPKPGQDRRLDLPAIGPRTVRGAAAAGLAGVAIEAGGVQILDRAATVAAADRAGIFLWSVAPEAL</sequence>
<dbReference type="Gene3D" id="3.40.140.80">
    <property type="match status" value="1"/>
</dbReference>
<reference evidence="3 4" key="1">
    <citation type="submission" date="2023-04" db="EMBL/GenBank/DDBJ databases">
        <title>Marinoamorphus aggregata gen. nov., sp. Nov., isolate from tissue of brittle star Ophioplocus japonicus.</title>
        <authorList>
            <person name="Kawano K."/>
            <person name="Sawayama S."/>
            <person name="Nakagawa S."/>
        </authorList>
    </citation>
    <scope>NUCLEOTIDE SEQUENCE [LARGE SCALE GENOMIC DNA]</scope>
    <source>
        <strain evidence="3 4">NKW23</strain>
    </source>
</reference>
<dbReference type="PANTHER" id="PTHR39962:SF1">
    <property type="entry name" value="LPXI FAMILY PROTEIN"/>
    <property type="match status" value="1"/>
</dbReference>
<dbReference type="InterPro" id="IPR041255">
    <property type="entry name" value="LpxI_N"/>
</dbReference>
<evidence type="ECO:0000313" key="4">
    <source>
        <dbReference type="Proteomes" id="UP001239909"/>
    </source>
</evidence>
<comment type="caution">
    <text evidence="3">The sequence shown here is derived from an EMBL/GenBank/DDBJ whole genome shotgun (WGS) entry which is preliminary data.</text>
</comment>
<feature type="domain" description="LpxI N-terminal" evidence="2">
    <location>
        <begin position="13"/>
        <end position="138"/>
    </location>
</feature>
<gene>
    <name evidence="3" type="primary">lpxI</name>
    <name evidence="3" type="ORF">LNKW23_28760</name>
</gene>
<dbReference type="Proteomes" id="UP001239909">
    <property type="component" value="Unassembled WGS sequence"/>
</dbReference>
<proteinExistence type="predicted"/>
<protein>
    <submittedName>
        <fullName evidence="3">UDP-2,3-diacylglucosamine diphosphatase LpxI</fullName>
    </submittedName>
</protein>
<dbReference type="EMBL" id="BSYI01000022">
    <property type="protein sequence ID" value="GMG83663.1"/>
    <property type="molecule type" value="Genomic_DNA"/>
</dbReference>
<accession>A0ABQ6LQW8</accession>
<dbReference type="InterPro" id="IPR053174">
    <property type="entry name" value="LpxI"/>
</dbReference>
<evidence type="ECO:0000259" key="2">
    <source>
        <dbReference type="Pfam" id="PF17930"/>
    </source>
</evidence>
<feature type="domain" description="LpxI C-terminal" evidence="1">
    <location>
        <begin position="147"/>
        <end position="283"/>
    </location>
</feature>
<dbReference type="Pfam" id="PF17930">
    <property type="entry name" value="LpxI_N"/>
    <property type="match status" value="1"/>
</dbReference>
<dbReference type="PANTHER" id="PTHR39962">
    <property type="entry name" value="BLL4848 PROTEIN"/>
    <property type="match status" value="1"/>
</dbReference>
<keyword evidence="4" id="KW-1185">Reference proteome</keyword>